<proteinExistence type="predicted"/>
<dbReference type="SUPFAM" id="SSF47095">
    <property type="entry name" value="HMG-box"/>
    <property type="match status" value="2"/>
</dbReference>
<dbReference type="SMART" id="SM00398">
    <property type="entry name" value="HMG"/>
    <property type="match status" value="2"/>
</dbReference>
<dbReference type="InterPro" id="IPR036910">
    <property type="entry name" value="HMG_box_dom_sf"/>
</dbReference>
<dbReference type="Pfam" id="PF00505">
    <property type="entry name" value="HMG_box"/>
    <property type="match status" value="1"/>
</dbReference>
<evidence type="ECO:0000313" key="6">
    <source>
        <dbReference type="Proteomes" id="UP000007879"/>
    </source>
</evidence>
<dbReference type="InParanoid" id="A0A1X7UN92"/>
<dbReference type="GO" id="GO:0003677">
    <property type="term" value="F:DNA binding"/>
    <property type="evidence" value="ECO:0007669"/>
    <property type="project" value="UniProtKB-UniRule"/>
</dbReference>
<protein>
    <recommendedName>
        <fullName evidence="4">HMG box domain-containing protein</fullName>
    </recommendedName>
</protein>
<dbReference type="CDD" id="cd00084">
    <property type="entry name" value="HMG-box_SF"/>
    <property type="match status" value="1"/>
</dbReference>
<dbReference type="PROSITE" id="PS50118">
    <property type="entry name" value="HMG_BOX_2"/>
    <property type="match status" value="2"/>
</dbReference>
<dbReference type="PANTHER" id="PTHR48112:SF22">
    <property type="entry name" value="MITOCHONDRIAL TRANSCRIPTION FACTOR A, ISOFORM B"/>
    <property type="match status" value="1"/>
</dbReference>
<dbReference type="Gene3D" id="1.10.30.10">
    <property type="entry name" value="High mobility group box domain"/>
    <property type="match status" value="2"/>
</dbReference>
<dbReference type="EnsemblMetazoa" id="Aqu2.1.28989_001">
    <property type="protein sequence ID" value="Aqu2.1.28989_001"/>
    <property type="gene ID" value="Aqu2.1.28989"/>
</dbReference>
<dbReference type="InterPro" id="IPR050342">
    <property type="entry name" value="HMGB"/>
</dbReference>
<evidence type="ECO:0000256" key="3">
    <source>
        <dbReference type="SAM" id="Coils"/>
    </source>
</evidence>
<feature type="coiled-coil region" evidence="3">
    <location>
        <begin position="83"/>
        <end position="140"/>
    </location>
</feature>
<name>A0A1X7UN92_AMPQE</name>
<evidence type="ECO:0000256" key="1">
    <source>
        <dbReference type="ARBA" id="ARBA00023125"/>
    </source>
</evidence>
<keyword evidence="3" id="KW-0175">Coiled coil</keyword>
<dbReference type="Proteomes" id="UP000007879">
    <property type="component" value="Unassembled WGS sequence"/>
</dbReference>
<dbReference type="STRING" id="400682.A0A1X7UN92"/>
<keyword evidence="6" id="KW-1185">Reference proteome</keyword>
<dbReference type="InterPro" id="IPR009071">
    <property type="entry name" value="HMG_box_dom"/>
</dbReference>
<gene>
    <name evidence="5" type="primary">100638264</name>
</gene>
<dbReference type="KEGG" id="aqu:100638264"/>
<feature type="domain" description="HMG box" evidence="4">
    <location>
        <begin position="40"/>
        <end position="105"/>
    </location>
</feature>
<feature type="domain" description="HMG box" evidence="4">
    <location>
        <begin position="146"/>
        <end position="216"/>
    </location>
</feature>
<evidence type="ECO:0000256" key="2">
    <source>
        <dbReference type="PROSITE-ProRule" id="PRU00267"/>
    </source>
</evidence>
<keyword evidence="1 2" id="KW-0238">DNA-binding</keyword>
<feature type="DNA-binding region" description="HMG box" evidence="2">
    <location>
        <begin position="146"/>
        <end position="216"/>
    </location>
</feature>
<dbReference type="AlphaFoldDB" id="A0A1X7UN92"/>
<organism evidence="5">
    <name type="scientific">Amphimedon queenslandica</name>
    <name type="common">Sponge</name>
    <dbReference type="NCBI Taxonomy" id="400682"/>
    <lineage>
        <taxon>Eukaryota</taxon>
        <taxon>Metazoa</taxon>
        <taxon>Porifera</taxon>
        <taxon>Demospongiae</taxon>
        <taxon>Heteroscleromorpha</taxon>
        <taxon>Haplosclerida</taxon>
        <taxon>Niphatidae</taxon>
        <taxon>Amphimedon</taxon>
    </lineage>
</organism>
<evidence type="ECO:0000313" key="5">
    <source>
        <dbReference type="EnsemblMetazoa" id="Aqu2.1.28989_001"/>
    </source>
</evidence>
<dbReference type="GO" id="GO:0005634">
    <property type="term" value="C:nucleus"/>
    <property type="evidence" value="ECO:0007669"/>
    <property type="project" value="UniProtKB-UniRule"/>
</dbReference>
<reference evidence="5" key="2">
    <citation type="submission" date="2017-05" db="UniProtKB">
        <authorList>
            <consortium name="EnsemblMetazoa"/>
        </authorList>
    </citation>
    <scope>IDENTIFICATION</scope>
</reference>
<accession>A0A1X7UN92</accession>
<sequence length="235" mass="27123">MALSFFSSTRSLFSPLISRSITVSCPLYFKKPLLGNSKPPKRPPSSFSLFVKDKWGESNNAVSSTERMKELTKIWLGMTAEEQKSYKELYKKLQEQYLQKREDFFGKFTEKEILAYKKNLEKYKKKIEKSKEKRKAIEEGTYDPPPGRTLTGYNLFIAEQTSAPLIGTESIKERMTGVAAKWKSLSNEEKLAYKEEAAAVTQKRIEEYCERHPEYIQVLEAQRENKTVKKSSSVA</sequence>
<dbReference type="PANTHER" id="PTHR48112">
    <property type="entry name" value="HIGH MOBILITY GROUP PROTEIN DSP1"/>
    <property type="match status" value="1"/>
</dbReference>
<reference evidence="6" key="1">
    <citation type="journal article" date="2010" name="Nature">
        <title>The Amphimedon queenslandica genome and the evolution of animal complexity.</title>
        <authorList>
            <person name="Srivastava M."/>
            <person name="Simakov O."/>
            <person name="Chapman J."/>
            <person name="Fahey B."/>
            <person name="Gauthier M.E."/>
            <person name="Mitros T."/>
            <person name="Richards G.S."/>
            <person name="Conaco C."/>
            <person name="Dacre M."/>
            <person name="Hellsten U."/>
            <person name="Larroux C."/>
            <person name="Putnam N.H."/>
            <person name="Stanke M."/>
            <person name="Adamska M."/>
            <person name="Darling A."/>
            <person name="Degnan S.M."/>
            <person name="Oakley T.H."/>
            <person name="Plachetzki D.C."/>
            <person name="Zhai Y."/>
            <person name="Adamski M."/>
            <person name="Calcino A."/>
            <person name="Cummins S.F."/>
            <person name="Goodstein D.M."/>
            <person name="Harris C."/>
            <person name="Jackson D.J."/>
            <person name="Leys S.P."/>
            <person name="Shu S."/>
            <person name="Woodcroft B.J."/>
            <person name="Vervoort M."/>
            <person name="Kosik K.S."/>
            <person name="Manning G."/>
            <person name="Degnan B.M."/>
            <person name="Rokhsar D.S."/>
        </authorList>
    </citation>
    <scope>NUCLEOTIDE SEQUENCE [LARGE SCALE GENOMIC DNA]</scope>
</reference>
<keyword evidence="2" id="KW-0539">Nucleus</keyword>
<dbReference type="EnsemblMetazoa" id="XM_003387302.3">
    <property type="protein sequence ID" value="XP_003387350.1"/>
    <property type="gene ID" value="LOC100638264"/>
</dbReference>
<feature type="DNA-binding region" description="HMG box" evidence="2">
    <location>
        <begin position="40"/>
        <end position="105"/>
    </location>
</feature>
<evidence type="ECO:0000259" key="4">
    <source>
        <dbReference type="PROSITE" id="PS50118"/>
    </source>
</evidence>